<evidence type="ECO:0000256" key="1">
    <source>
        <dbReference type="SAM" id="Phobius"/>
    </source>
</evidence>
<feature type="transmembrane region" description="Helical" evidence="1">
    <location>
        <begin position="77"/>
        <end position="97"/>
    </location>
</feature>
<protein>
    <submittedName>
        <fullName evidence="2">Uncharacterized protein</fullName>
    </submittedName>
</protein>
<keyword evidence="1" id="KW-0472">Membrane</keyword>
<dbReference type="EMBL" id="CP045143">
    <property type="protein sequence ID" value="QFR23123.1"/>
    <property type="molecule type" value="Genomic_DNA"/>
</dbReference>
<dbReference type="KEGG" id="lhb:D1010_06730"/>
<evidence type="ECO:0000313" key="2">
    <source>
        <dbReference type="EMBL" id="QFR23123.1"/>
    </source>
</evidence>
<organism evidence="2 3">
    <name type="scientific">Schleiferilactobacillus harbinensis</name>
    <dbReference type="NCBI Taxonomy" id="304207"/>
    <lineage>
        <taxon>Bacteria</taxon>
        <taxon>Bacillati</taxon>
        <taxon>Bacillota</taxon>
        <taxon>Bacilli</taxon>
        <taxon>Lactobacillales</taxon>
        <taxon>Lactobacillaceae</taxon>
        <taxon>Schleiferilactobacillus</taxon>
    </lineage>
</organism>
<dbReference type="AlphaFoldDB" id="A0A5P8M3U3"/>
<dbReference type="Proteomes" id="UP000326779">
    <property type="component" value="Chromosome"/>
</dbReference>
<keyword evidence="1" id="KW-1133">Transmembrane helix</keyword>
<name>A0A5P8M3U3_9LACO</name>
<sequence length="133" mass="14808">MWKLIRANPMHTVVGLALVGIGVFLIDHDQYFRWPPGSWVLGLVNDDVTGFIYAAVGAAFLIWVLRGGKSVGWNRALIMTATFMFGVLSVYQFFHWAGLGWDSMPWISNALNTAFVIYLARKSDTEDHGGGKD</sequence>
<dbReference type="RefSeq" id="WP_152260548.1">
    <property type="nucleotide sequence ID" value="NZ_CP045143.1"/>
</dbReference>
<feature type="transmembrane region" description="Helical" evidence="1">
    <location>
        <begin position="48"/>
        <end position="65"/>
    </location>
</feature>
<evidence type="ECO:0000313" key="3">
    <source>
        <dbReference type="Proteomes" id="UP000326779"/>
    </source>
</evidence>
<accession>A0A5P8M3U3</accession>
<proteinExistence type="predicted"/>
<gene>
    <name evidence="2" type="ORF">D1010_06730</name>
</gene>
<reference evidence="2 3" key="1">
    <citation type="submission" date="2019-10" db="EMBL/GenBank/DDBJ databases">
        <title>The completed genome of Lactobacillus harbinensis M1.</title>
        <authorList>
            <person name="Zheng Y."/>
        </authorList>
    </citation>
    <scope>NUCLEOTIDE SEQUENCE [LARGE SCALE GENOMIC DNA]</scope>
    <source>
        <strain evidence="2 3">M1</strain>
    </source>
</reference>
<keyword evidence="1" id="KW-0812">Transmembrane</keyword>
<feature type="transmembrane region" description="Helical" evidence="1">
    <location>
        <begin position="12"/>
        <end position="28"/>
    </location>
</feature>